<keyword evidence="2" id="KW-0479">Metal-binding</keyword>
<dbReference type="PANTHER" id="PTHR11820:SF112">
    <property type="entry name" value="FUMARYLACETOACETATE HYDROLASE FAMILY PROTEIN (AFU_ORTHOLOGUE AFUA_1G02370)-RELATED"/>
    <property type="match status" value="1"/>
</dbReference>
<dbReference type="OrthoDB" id="411064at2759"/>
<organism evidence="4 5">
    <name type="scientific">Nadsonia fulvescens var. elongata DSM 6958</name>
    <dbReference type="NCBI Taxonomy" id="857566"/>
    <lineage>
        <taxon>Eukaryota</taxon>
        <taxon>Fungi</taxon>
        <taxon>Dikarya</taxon>
        <taxon>Ascomycota</taxon>
        <taxon>Saccharomycotina</taxon>
        <taxon>Dipodascomycetes</taxon>
        <taxon>Dipodascales</taxon>
        <taxon>Dipodascales incertae sedis</taxon>
        <taxon>Nadsonia</taxon>
    </lineage>
</organism>
<dbReference type="FunFam" id="3.90.850.10:FF:000002">
    <property type="entry name" value="2-hydroxyhepta-2,4-diene-1,7-dioate isomerase"/>
    <property type="match status" value="1"/>
</dbReference>
<keyword evidence="5" id="KW-1185">Reference proteome</keyword>
<dbReference type="GO" id="GO:0016787">
    <property type="term" value="F:hydrolase activity"/>
    <property type="evidence" value="ECO:0007669"/>
    <property type="project" value="UniProtKB-KW"/>
</dbReference>
<dbReference type="EMBL" id="KV454407">
    <property type="protein sequence ID" value="ODQ67070.1"/>
    <property type="molecule type" value="Genomic_DNA"/>
</dbReference>
<reference evidence="4 5" key="1">
    <citation type="journal article" date="2016" name="Proc. Natl. Acad. Sci. U.S.A.">
        <title>Comparative genomics of biotechnologically important yeasts.</title>
        <authorList>
            <person name="Riley R."/>
            <person name="Haridas S."/>
            <person name="Wolfe K.H."/>
            <person name="Lopes M.R."/>
            <person name="Hittinger C.T."/>
            <person name="Goeker M."/>
            <person name="Salamov A.A."/>
            <person name="Wisecaver J.H."/>
            <person name="Long T.M."/>
            <person name="Calvey C.H."/>
            <person name="Aerts A.L."/>
            <person name="Barry K.W."/>
            <person name="Choi C."/>
            <person name="Clum A."/>
            <person name="Coughlan A.Y."/>
            <person name="Deshpande S."/>
            <person name="Douglass A.P."/>
            <person name="Hanson S.J."/>
            <person name="Klenk H.-P."/>
            <person name="LaButti K.M."/>
            <person name="Lapidus A."/>
            <person name="Lindquist E.A."/>
            <person name="Lipzen A.M."/>
            <person name="Meier-Kolthoff J.P."/>
            <person name="Ohm R.A."/>
            <person name="Otillar R.P."/>
            <person name="Pangilinan J.L."/>
            <person name="Peng Y."/>
            <person name="Rokas A."/>
            <person name="Rosa C.A."/>
            <person name="Scheuner C."/>
            <person name="Sibirny A.A."/>
            <person name="Slot J.C."/>
            <person name="Stielow J.B."/>
            <person name="Sun H."/>
            <person name="Kurtzman C.P."/>
            <person name="Blackwell M."/>
            <person name="Grigoriev I.V."/>
            <person name="Jeffries T.W."/>
        </authorList>
    </citation>
    <scope>NUCLEOTIDE SEQUENCE [LARGE SCALE GENOMIC DNA]</scope>
    <source>
        <strain evidence="4 5">DSM 6958</strain>
    </source>
</reference>
<sequence>MSIKQFTRLIRFIGIDGKIHYGDAILPHNSFDARLSKQARLIKGSVLSGEYTVTDSILDIKKLLSPLSSNEIPTVRCIGLNYLKHAIETNFPIPKYPVLFYKPSTSVGGPIDPIMVPSSCQVPNIPVNSLDYECELVVVIGKKGKNISIANAFNHILGYTVGNDVSHREWQTRTSQFNLGKMYDGWAPIGPTIVNRNEFTPEQVAQLRQKSFVNGEIRQNETTADLIFGVPYIVSFLSQGTTLLPGDLIFMGTPNGVAMGMKPQPKWVNNGDELLMEIEGIGSIINKVTYDALEKSKL</sequence>
<dbReference type="Gene3D" id="3.90.850.10">
    <property type="entry name" value="Fumarylacetoacetase-like, C-terminal domain"/>
    <property type="match status" value="1"/>
</dbReference>
<feature type="domain" description="Fumarylacetoacetase-like C-terminal" evidence="3">
    <location>
        <begin position="75"/>
        <end position="288"/>
    </location>
</feature>
<evidence type="ECO:0000313" key="5">
    <source>
        <dbReference type="Proteomes" id="UP000095009"/>
    </source>
</evidence>
<evidence type="ECO:0000259" key="3">
    <source>
        <dbReference type="Pfam" id="PF01557"/>
    </source>
</evidence>
<dbReference type="STRING" id="857566.A0A1E3PP40"/>
<keyword evidence="4" id="KW-0378">Hydrolase</keyword>
<evidence type="ECO:0000256" key="1">
    <source>
        <dbReference type="ARBA" id="ARBA00010211"/>
    </source>
</evidence>
<dbReference type="PANTHER" id="PTHR11820">
    <property type="entry name" value="ACYLPYRUVASE"/>
    <property type="match status" value="1"/>
</dbReference>
<evidence type="ECO:0000256" key="2">
    <source>
        <dbReference type="ARBA" id="ARBA00022723"/>
    </source>
</evidence>
<gene>
    <name evidence="4" type="ORF">NADFUDRAFT_49515</name>
</gene>
<protein>
    <submittedName>
        <fullName evidence="4">Fumarylacetoacetate hydrolase family protein</fullName>
    </submittedName>
</protein>
<proteinExistence type="inferred from homology"/>
<evidence type="ECO:0000313" key="4">
    <source>
        <dbReference type="EMBL" id="ODQ67070.1"/>
    </source>
</evidence>
<comment type="similarity">
    <text evidence="1">Belongs to the FAH family.</text>
</comment>
<name>A0A1E3PP40_9ASCO</name>
<dbReference type="GO" id="GO:0046872">
    <property type="term" value="F:metal ion binding"/>
    <property type="evidence" value="ECO:0007669"/>
    <property type="project" value="UniProtKB-KW"/>
</dbReference>
<dbReference type="Proteomes" id="UP000095009">
    <property type="component" value="Unassembled WGS sequence"/>
</dbReference>
<dbReference type="AlphaFoldDB" id="A0A1E3PP40"/>
<dbReference type="InterPro" id="IPR011234">
    <property type="entry name" value="Fumarylacetoacetase-like_C"/>
</dbReference>
<dbReference type="Pfam" id="PF01557">
    <property type="entry name" value="FAA_hydrolase"/>
    <property type="match status" value="1"/>
</dbReference>
<dbReference type="InterPro" id="IPR036663">
    <property type="entry name" value="Fumarylacetoacetase_C_sf"/>
</dbReference>
<dbReference type="GO" id="GO:0006107">
    <property type="term" value="P:oxaloacetate metabolic process"/>
    <property type="evidence" value="ECO:0007669"/>
    <property type="project" value="UniProtKB-ARBA"/>
</dbReference>
<accession>A0A1E3PP40</accession>
<dbReference type="SUPFAM" id="SSF56529">
    <property type="entry name" value="FAH"/>
    <property type="match status" value="1"/>
</dbReference>
<dbReference type="GO" id="GO:0050163">
    <property type="term" value="F:oxaloacetate tautomerase activity"/>
    <property type="evidence" value="ECO:0007669"/>
    <property type="project" value="UniProtKB-ARBA"/>
</dbReference>